<evidence type="ECO:0000313" key="1">
    <source>
        <dbReference type="EMBL" id="VVO67610.1"/>
    </source>
</evidence>
<dbReference type="Proteomes" id="UP000325779">
    <property type="component" value="Unassembled WGS sequence"/>
</dbReference>
<protein>
    <recommendedName>
        <fullName evidence="3">Lipoprotein</fullName>
    </recommendedName>
</protein>
<sequence>MKVDLKIVTAALFFALIAVGVLAFVRWTGVGKVMESPVLAQAEPVLPRGLDVKLTTGEVTLEVQACDISALHEEFFLHLYPADPSLAEPEEFISQQFNLKKLKPVVNQNRAGVASCHYRVEFSPTVLTRVSLGQFRMPNGRCCEVLWIKDVKFDE</sequence>
<dbReference type="AlphaFoldDB" id="A0ABD7VBJ9"/>
<evidence type="ECO:0000313" key="2">
    <source>
        <dbReference type="Proteomes" id="UP000325779"/>
    </source>
</evidence>
<name>A0ABD7VBJ9_PSEFL</name>
<dbReference type="RefSeq" id="WP_224790553.1">
    <property type="nucleotide sequence ID" value="NZ_CABVIJ010000004.1"/>
</dbReference>
<organism evidence="1 2">
    <name type="scientific">Pseudomonas fluorescens</name>
    <dbReference type="NCBI Taxonomy" id="294"/>
    <lineage>
        <taxon>Bacteria</taxon>
        <taxon>Pseudomonadati</taxon>
        <taxon>Pseudomonadota</taxon>
        <taxon>Gammaproteobacteria</taxon>
        <taxon>Pseudomonadales</taxon>
        <taxon>Pseudomonadaceae</taxon>
        <taxon>Pseudomonas</taxon>
    </lineage>
</organism>
<evidence type="ECO:0008006" key="3">
    <source>
        <dbReference type="Google" id="ProtNLM"/>
    </source>
</evidence>
<gene>
    <name evidence="1" type="ORF">PS732_01151</name>
</gene>
<proteinExistence type="predicted"/>
<comment type="caution">
    <text evidence="1">The sequence shown here is derived from an EMBL/GenBank/DDBJ whole genome shotgun (WGS) entry which is preliminary data.</text>
</comment>
<reference evidence="1 2" key="1">
    <citation type="submission" date="2019-09" db="EMBL/GenBank/DDBJ databases">
        <authorList>
            <person name="Chandra G."/>
            <person name="Truman W A."/>
        </authorList>
    </citation>
    <scope>NUCLEOTIDE SEQUENCE [LARGE SCALE GENOMIC DNA]</scope>
    <source>
        <strain evidence="1">PS732</strain>
    </source>
</reference>
<accession>A0ABD7VBJ9</accession>
<dbReference type="EMBL" id="CABVIJ010000004">
    <property type="protein sequence ID" value="VVO67610.1"/>
    <property type="molecule type" value="Genomic_DNA"/>
</dbReference>